<evidence type="ECO:0000313" key="7">
    <source>
        <dbReference type="Proteomes" id="UP001596547"/>
    </source>
</evidence>
<dbReference type="Gene3D" id="3.30.450.40">
    <property type="match status" value="3"/>
</dbReference>
<dbReference type="Proteomes" id="UP001596547">
    <property type="component" value="Unassembled WGS sequence"/>
</dbReference>
<dbReference type="PANTHER" id="PTHR34236:SF1">
    <property type="entry name" value="DIMETHYL SULFOXIDE REDUCTASE TRANSCRIPTIONAL ACTIVATOR"/>
    <property type="match status" value="1"/>
</dbReference>
<evidence type="ECO:0000259" key="5">
    <source>
        <dbReference type="PROSITE" id="PS50112"/>
    </source>
</evidence>
<dbReference type="CDD" id="cd00130">
    <property type="entry name" value="PAS"/>
    <property type="match status" value="1"/>
</dbReference>
<evidence type="ECO:0000256" key="1">
    <source>
        <dbReference type="ARBA" id="ARBA00022679"/>
    </source>
</evidence>
<dbReference type="SUPFAM" id="SSF52172">
    <property type="entry name" value="CheY-like"/>
    <property type="match status" value="1"/>
</dbReference>
<dbReference type="SUPFAM" id="SSF55785">
    <property type="entry name" value="PYP-like sensor domain (PAS domain)"/>
    <property type="match status" value="1"/>
</dbReference>
<evidence type="ECO:0000256" key="2">
    <source>
        <dbReference type="ARBA" id="ARBA00022777"/>
    </source>
</evidence>
<dbReference type="InterPro" id="IPR000014">
    <property type="entry name" value="PAS"/>
</dbReference>
<dbReference type="Pfam" id="PF13185">
    <property type="entry name" value="GAF_2"/>
    <property type="match status" value="2"/>
</dbReference>
<dbReference type="SUPFAM" id="SSF55781">
    <property type="entry name" value="GAF domain-like"/>
    <property type="match status" value="3"/>
</dbReference>
<dbReference type="InterPro" id="IPR029016">
    <property type="entry name" value="GAF-like_dom_sf"/>
</dbReference>
<dbReference type="InterPro" id="IPR003018">
    <property type="entry name" value="GAF"/>
</dbReference>
<evidence type="ECO:0000256" key="4">
    <source>
        <dbReference type="ARBA" id="ARBA00023163"/>
    </source>
</evidence>
<dbReference type="GO" id="GO:0016301">
    <property type="term" value="F:kinase activity"/>
    <property type="evidence" value="ECO:0007669"/>
    <property type="project" value="UniProtKB-KW"/>
</dbReference>
<dbReference type="Pfam" id="PF04967">
    <property type="entry name" value="HTH_10"/>
    <property type="match status" value="1"/>
</dbReference>
<dbReference type="SMART" id="SM00091">
    <property type="entry name" value="PAS"/>
    <property type="match status" value="1"/>
</dbReference>
<dbReference type="Pfam" id="PF00072">
    <property type="entry name" value="Response_reg"/>
    <property type="match status" value="1"/>
</dbReference>
<dbReference type="Gene3D" id="1.10.10.10">
    <property type="entry name" value="Winged helix-like DNA-binding domain superfamily/Winged helix DNA-binding domain"/>
    <property type="match status" value="1"/>
</dbReference>
<keyword evidence="2" id="KW-0418">Kinase</keyword>
<comment type="caution">
    <text evidence="6">The sequence shown here is derived from an EMBL/GenBank/DDBJ whole genome shotgun (WGS) entry which is preliminary data.</text>
</comment>
<dbReference type="InterPro" id="IPR007050">
    <property type="entry name" value="HTH_bacterioopsin"/>
</dbReference>
<gene>
    <name evidence="6" type="ORF">ACFQPE_06730</name>
</gene>
<dbReference type="InterPro" id="IPR036388">
    <property type="entry name" value="WH-like_DNA-bd_sf"/>
</dbReference>
<protein>
    <submittedName>
        <fullName evidence="6">Bacterio-opsin activator domain-containing protein</fullName>
    </submittedName>
</protein>
<dbReference type="SMART" id="SM00065">
    <property type="entry name" value="GAF"/>
    <property type="match status" value="3"/>
</dbReference>
<sequence>MISGRVTNDTAVTALRVLSVGTSHTGVADRVEGLTVGRVATAAEGLDRISGGGRIDCVVCGSELPDMTGAEFVDRVRTLDIELPVVIVSEDDVTIADALAAGATDVVRSNGVVDDAVLRTRVRNAIRAHGRSETFEYAESLSSLRQDALEGAPLSTLFDDALSLVVSALGATRCGLFERRDREDSLVLRAGVGWDDDAIDSTRARPNSLAVAALGGNEVYTHEADGEVQTLAVGLSVGDEPWGALAAVAPDDAVFTEPDTTVLEDVARVLEPAIERRRRQRELKRYETIVETIDDGIYALDLDYRITEASDALCSMLGYDREDLVGLDARELIELDIDDIDCFADADDRNGQLVGSCEVEFTTENGTVPVETHYSVLSEPGEGEILGVVRDLSRHRQYEGTLTALNNSMHGLLRTESREEVSERIVDTASDVLDLPGVAVYLFDGTTGRLEPTSVSETMTSMVGDLPALDPSDGSLAWRAFVTGEELHSDDVRETDAVYNADTPFRSGLYVPLGEHGVLVAESTRTAAFSETTVELTDLLAASAEAALNRVERETQLRERDRELSDQNTRLTGLKQTNDIIRAIDRALVQADTREEIERAVCDRLATADNFAFAWIGTPGAEGTALEPRVWAGHERGYLDTVSLSLDEPTEPAARATVTREPAVVSQVTSGFRAEPWRRAALTNDYLSMLAVPLVHGDVLYGTLAVYADEQGAFDEMTRTVLSEAGETIANAINTVETQRTLLADRVTELELSIDEPDLFLRTLATHLGTRLVVDDIVNESGGASLVFLTAEDADAEALSSLADEFVTVERADVIAERDEGIRCELRLTGTTIASTLTDYGAITRELAADANGIRAVIELPYDADVREFVESIQATHPNTDLVARRNQTSSVQSERDVRAGVTERLTDRQYEVVRTAYASGFFEWPRDRTGQEVAASLDISQPTFNKHLRSAERKLFSMLLDD</sequence>
<feature type="domain" description="PAS" evidence="5">
    <location>
        <begin position="282"/>
        <end position="326"/>
    </location>
</feature>
<keyword evidence="3" id="KW-0805">Transcription regulation</keyword>
<dbReference type="AlphaFoldDB" id="A0ABD6A8F1"/>
<organism evidence="6 7">
    <name type="scientific">Halomarina halobia</name>
    <dbReference type="NCBI Taxonomy" id="3033386"/>
    <lineage>
        <taxon>Archaea</taxon>
        <taxon>Methanobacteriati</taxon>
        <taxon>Methanobacteriota</taxon>
        <taxon>Stenosarchaea group</taxon>
        <taxon>Halobacteria</taxon>
        <taxon>Halobacteriales</taxon>
        <taxon>Natronomonadaceae</taxon>
        <taxon>Halomarina</taxon>
    </lineage>
</organism>
<keyword evidence="4" id="KW-0804">Transcription</keyword>
<proteinExistence type="predicted"/>
<dbReference type="Gene3D" id="3.30.450.20">
    <property type="entry name" value="PAS domain"/>
    <property type="match status" value="1"/>
</dbReference>
<dbReference type="RefSeq" id="WP_379794050.1">
    <property type="nucleotide sequence ID" value="NZ_JBHTBF010000002.1"/>
</dbReference>
<evidence type="ECO:0000313" key="6">
    <source>
        <dbReference type="EMBL" id="MFC7316493.1"/>
    </source>
</evidence>
<keyword evidence="7" id="KW-1185">Reference proteome</keyword>
<dbReference type="NCBIfam" id="TIGR00229">
    <property type="entry name" value="sensory_box"/>
    <property type="match status" value="1"/>
</dbReference>
<name>A0ABD6A8F1_9EURY</name>
<dbReference type="InterPro" id="IPR035965">
    <property type="entry name" value="PAS-like_dom_sf"/>
</dbReference>
<evidence type="ECO:0000256" key="3">
    <source>
        <dbReference type="ARBA" id="ARBA00023015"/>
    </source>
</evidence>
<keyword evidence="1" id="KW-0808">Transferase</keyword>
<dbReference type="InterPro" id="IPR011006">
    <property type="entry name" value="CheY-like_superfamily"/>
</dbReference>
<dbReference type="Pfam" id="PF13492">
    <property type="entry name" value="GAF_3"/>
    <property type="match status" value="1"/>
</dbReference>
<dbReference type="InterPro" id="IPR001789">
    <property type="entry name" value="Sig_transdc_resp-reg_receiver"/>
</dbReference>
<dbReference type="PANTHER" id="PTHR34236">
    <property type="entry name" value="DIMETHYL SULFOXIDE REDUCTASE TRANSCRIPTIONAL ACTIVATOR"/>
    <property type="match status" value="1"/>
</dbReference>
<dbReference type="InterPro" id="IPR013767">
    <property type="entry name" value="PAS_fold"/>
</dbReference>
<dbReference type="CDD" id="cd00156">
    <property type="entry name" value="REC"/>
    <property type="match status" value="1"/>
</dbReference>
<reference evidence="6 7" key="1">
    <citation type="journal article" date="2019" name="Int. J. Syst. Evol. Microbiol.">
        <title>The Global Catalogue of Microorganisms (GCM) 10K type strain sequencing project: providing services to taxonomists for standard genome sequencing and annotation.</title>
        <authorList>
            <consortium name="The Broad Institute Genomics Platform"/>
            <consortium name="The Broad Institute Genome Sequencing Center for Infectious Disease"/>
            <person name="Wu L."/>
            <person name="Ma J."/>
        </authorList>
    </citation>
    <scope>NUCLEOTIDE SEQUENCE [LARGE SCALE GENOMIC DNA]</scope>
    <source>
        <strain evidence="6 7">PSR21</strain>
    </source>
</reference>
<dbReference type="Pfam" id="PF15915">
    <property type="entry name" value="BAT"/>
    <property type="match status" value="1"/>
</dbReference>
<dbReference type="Pfam" id="PF00989">
    <property type="entry name" value="PAS"/>
    <property type="match status" value="1"/>
</dbReference>
<dbReference type="PROSITE" id="PS50112">
    <property type="entry name" value="PAS"/>
    <property type="match status" value="1"/>
</dbReference>
<dbReference type="InterPro" id="IPR031803">
    <property type="entry name" value="BAT_GAF/HTH-assoc"/>
</dbReference>
<dbReference type="EMBL" id="JBHTBF010000002">
    <property type="protein sequence ID" value="MFC7316493.1"/>
    <property type="molecule type" value="Genomic_DNA"/>
</dbReference>
<accession>A0ABD6A8F1</accession>
<dbReference type="Gene3D" id="3.40.50.2300">
    <property type="match status" value="1"/>
</dbReference>